<keyword evidence="2" id="KW-1185">Reference proteome</keyword>
<dbReference type="Proteomes" id="UP000694865">
    <property type="component" value="Unplaced"/>
</dbReference>
<keyword evidence="1" id="KW-0175">Coiled coil</keyword>
<evidence type="ECO:0000313" key="2">
    <source>
        <dbReference type="Proteomes" id="UP000694865"/>
    </source>
</evidence>
<evidence type="ECO:0000256" key="1">
    <source>
        <dbReference type="SAM" id="Coils"/>
    </source>
</evidence>
<accession>A0ABM0LW00</accession>
<dbReference type="SUPFAM" id="SSF57997">
    <property type="entry name" value="Tropomyosin"/>
    <property type="match status" value="1"/>
</dbReference>
<dbReference type="RefSeq" id="XP_006811941.1">
    <property type="nucleotide sequence ID" value="XM_006811878.1"/>
</dbReference>
<evidence type="ECO:0000313" key="3">
    <source>
        <dbReference type="RefSeq" id="XP_006811941.1"/>
    </source>
</evidence>
<sequence>MLQEEEMKREIEDSQQKLKESVNINTQLSQDRASLEEKVNNLQVRMSQLISDTDIKDSLIMGLEKQTENHKEEIKLERQKSLKYEEDSTLLKEQLEICEHTMTNNLKSLSEKYQSMEETLATVENDYRKKIDLLNSELHSNQKTSFQLTNECETLRRNNINLLDQLNYEKDKKDYLQSDLSKFKEESNRIEASLKEQLKQALGSLQSSHKKREVQQQSIGDLESTCADQSLQILHLQNELKL</sequence>
<gene>
    <name evidence="3" type="primary">LOC102808283</name>
</gene>
<name>A0ABM0LW00_SACKO</name>
<dbReference type="GeneID" id="102808283"/>
<protein>
    <submittedName>
        <fullName evidence="3">Leucine-rich repeat-containing protein DDB_G0290503-like</fullName>
    </submittedName>
</protein>
<feature type="coiled-coil region" evidence="1">
    <location>
        <begin position="4"/>
        <end position="126"/>
    </location>
</feature>
<organism evidence="2 3">
    <name type="scientific">Saccoglossus kowalevskii</name>
    <name type="common">Acorn worm</name>
    <dbReference type="NCBI Taxonomy" id="10224"/>
    <lineage>
        <taxon>Eukaryota</taxon>
        <taxon>Metazoa</taxon>
        <taxon>Hemichordata</taxon>
        <taxon>Enteropneusta</taxon>
        <taxon>Harrimaniidae</taxon>
        <taxon>Saccoglossus</taxon>
    </lineage>
</organism>
<proteinExistence type="predicted"/>
<reference evidence="3" key="1">
    <citation type="submission" date="2025-08" db="UniProtKB">
        <authorList>
            <consortium name="RefSeq"/>
        </authorList>
    </citation>
    <scope>IDENTIFICATION</scope>
    <source>
        <tissue evidence="3">Testes</tissue>
    </source>
</reference>